<keyword evidence="2 8" id="KW-0813">Transport</keyword>
<keyword evidence="10" id="KW-0732">Signal</keyword>
<evidence type="ECO:0000256" key="3">
    <source>
        <dbReference type="ARBA" id="ARBA00022452"/>
    </source>
</evidence>
<evidence type="ECO:0000256" key="10">
    <source>
        <dbReference type="SAM" id="SignalP"/>
    </source>
</evidence>
<evidence type="ECO:0000313" key="13">
    <source>
        <dbReference type="EMBL" id="CAI2717127.1"/>
    </source>
</evidence>
<evidence type="ECO:0000259" key="11">
    <source>
        <dbReference type="Pfam" id="PF00593"/>
    </source>
</evidence>
<comment type="similarity">
    <text evidence="8 9">Belongs to the TonB-dependent receptor family.</text>
</comment>
<evidence type="ECO:0000256" key="1">
    <source>
        <dbReference type="ARBA" id="ARBA00004571"/>
    </source>
</evidence>
<evidence type="ECO:0000256" key="7">
    <source>
        <dbReference type="ARBA" id="ARBA00023237"/>
    </source>
</evidence>
<feature type="domain" description="TonB-dependent receptor-like beta-barrel" evidence="11">
    <location>
        <begin position="259"/>
        <end position="724"/>
    </location>
</feature>
<dbReference type="Pfam" id="PF00593">
    <property type="entry name" value="TonB_dep_Rec_b-barrel"/>
    <property type="match status" value="1"/>
</dbReference>
<dbReference type="PANTHER" id="PTHR30442:SF0">
    <property type="entry name" value="FE(3+) DICITRATE TRANSPORT PROTEIN FECA"/>
    <property type="match status" value="1"/>
</dbReference>
<dbReference type="InterPro" id="IPR012910">
    <property type="entry name" value="Plug_dom"/>
</dbReference>
<reference evidence="13 14" key="1">
    <citation type="submission" date="2022-09" db="EMBL/GenBank/DDBJ databases">
        <authorList>
            <person name="Kop L."/>
        </authorList>
    </citation>
    <scope>NUCLEOTIDE SEQUENCE [LARGE SCALE GENOMIC DNA]</scope>
    <source>
        <strain evidence="13 14">347</strain>
    </source>
</reference>
<evidence type="ECO:0000256" key="9">
    <source>
        <dbReference type="RuleBase" id="RU003357"/>
    </source>
</evidence>
<dbReference type="InterPro" id="IPR036942">
    <property type="entry name" value="Beta-barrel_TonB_sf"/>
</dbReference>
<dbReference type="InterPro" id="IPR000531">
    <property type="entry name" value="Beta-barrel_TonB"/>
</dbReference>
<evidence type="ECO:0000256" key="8">
    <source>
        <dbReference type="PROSITE-ProRule" id="PRU01360"/>
    </source>
</evidence>
<keyword evidence="14" id="KW-1185">Reference proteome</keyword>
<evidence type="ECO:0000256" key="5">
    <source>
        <dbReference type="ARBA" id="ARBA00023077"/>
    </source>
</evidence>
<keyword evidence="7 8" id="KW-0998">Cell outer membrane</keyword>
<proteinExistence type="inferred from homology"/>
<comment type="subcellular location">
    <subcellularLocation>
        <location evidence="1 8">Cell outer membrane</location>
        <topology evidence="1 8">Multi-pass membrane protein</topology>
    </subcellularLocation>
</comment>
<keyword evidence="5 9" id="KW-0798">TonB box</keyword>
<feature type="chain" id="PRO_5045319069" evidence="10">
    <location>
        <begin position="26"/>
        <end position="754"/>
    </location>
</feature>
<evidence type="ECO:0000313" key="14">
    <source>
        <dbReference type="Proteomes" id="UP001157733"/>
    </source>
</evidence>
<name>A0ABM9HAF9_9BACT</name>
<dbReference type="InterPro" id="IPR039426">
    <property type="entry name" value="TonB-dep_rcpt-like"/>
</dbReference>
<dbReference type="Gene3D" id="2.170.130.10">
    <property type="entry name" value="TonB-dependent receptor, plug domain"/>
    <property type="match status" value="1"/>
</dbReference>
<keyword evidence="3 8" id="KW-1134">Transmembrane beta strand</keyword>
<dbReference type="Pfam" id="PF07715">
    <property type="entry name" value="Plug"/>
    <property type="match status" value="1"/>
</dbReference>
<evidence type="ECO:0000259" key="12">
    <source>
        <dbReference type="Pfam" id="PF07715"/>
    </source>
</evidence>
<sequence>MKTIPKSWVGVALLGLMLWPQSALAIDEKEKTLVLKQVEVVGTKDDIKDIAASAHLIETQDILKHSYDNIDRLLRKIPGVYTREEDGQGLFPNISIRGVDPGRSAKVTIMEDGVLMAPAPYSAPSAYYSPTAGRMSAIEILKGSSQVRYGPHTTGGVINYRATEIPQMQSMFSRTLMGSYGEIRNHTYFGDTLSTGSGRFGYVIENYYRENNGFREIQPTGDFRNGDNTGLQNLEPMIKLMFEPGSSTYQRFEFKFGYTNREANESYLGQPEADFRNNPFRRLAASRFDLYDTEQYRTHIRHFIELTPKTNLVTTAYGSTFWRNWAKLGRCTDTDGTGTTALGLSQCMKDPDGNALLQGQGPGEWRLTNNNRNYYMYGVESQLTHMKDLGATQHTFHAGVRYHYDQIRRFQWHEFYNQDANGFINSQAVGPKGGAGNRRQKTTALAFNVDDQIRWGSWTFKPGARYEQLWQKFENFDSGDSRDRTYGVWAAGGSLDYRFNESTNVFAGIHRGFSVPGPSGATKVGSEQIEEETSIGYELGTRYNRPDLGFRTEVIGFWTDFDNLIGISNLGAGGGGGTEVEDVGEVRTRGIEFMVEYDPSVVGQWSVRNPWYFTATYTDAEFRHATGPNSSAVFKNAAKGNELPYIPEIQFAVGSALIWQDWTLSVDGQYIDSTFGTGDNSTNELDGATGDVRFGKTDSVFLLDLSLAHQLNEHVNLFTNFRNVTDATYLAGRLPEGPRAGAPFQMFGGIEITY</sequence>
<keyword evidence="4 8" id="KW-0812">Transmembrane</keyword>
<dbReference type="Gene3D" id="2.40.170.20">
    <property type="entry name" value="TonB-dependent receptor, beta-barrel domain"/>
    <property type="match status" value="1"/>
</dbReference>
<dbReference type="Proteomes" id="UP001157733">
    <property type="component" value="Chromosome"/>
</dbReference>
<dbReference type="SUPFAM" id="SSF56935">
    <property type="entry name" value="Porins"/>
    <property type="match status" value="1"/>
</dbReference>
<organism evidence="13 14">
    <name type="scientific">Nitrospina watsonii</name>
    <dbReference type="NCBI Taxonomy" id="1323948"/>
    <lineage>
        <taxon>Bacteria</taxon>
        <taxon>Pseudomonadati</taxon>
        <taxon>Nitrospinota/Tectimicrobiota group</taxon>
        <taxon>Nitrospinota</taxon>
        <taxon>Nitrospinia</taxon>
        <taxon>Nitrospinales</taxon>
        <taxon>Nitrospinaceae</taxon>
        <taxon>Nitrospina</taxon>
    </lineage>
</organism>
<feature type="signal peptide" evidence="10">
    <location>
        <begin position="1"/>
        <end position="25"/>
    </location>
</feature>
<dbReference type="EMBL" id="OX336137">
    <property type="protein sequence ID" value="CAI2717127.1"/>
    <property type="molecule type" value="Genomic_DNA"/>
</dbReference>
<dbReference type="InterPro" id="IPR037066">
    <property type="entry name" value="Plug_dom_sf"/>
</dbReference>
<accession>A0ABM9HAF9</accession>
<keyword evidence="6 8" id="KW-0472">Membrane</keyword>
<evidence type="ECO:0000256" key="6">
    <source>
        <dbReference type="ARBA" id="ARBA00023136"/>
    </source>
</evidence>
<feature type="domain" description="TonB-dependent receptor plug" evidence="12">
    <location>
        <begin position="47"/>
        <end position="157"/>
    </location>
</feature>
<evidence type="ECO:0000256" key="2">
    <source>
        <dbReference type="ARBA" id="ARBA00022448"/>
    </source>
</evidence>
<dbReference type="PROSITE" id="PS52016">
    <property type="entry name" value="TONB_DEPENDENT_REC_3"/>
    <property type="match status" value="1"/>
</dbReference>
<dbReference type="PANTHER" id="PTHR30442">
    <property type="entry name" value="IRON III DICITRATE TRANSPORT PROTEIN FECA"/>
    <property type="match status" value="1"/>
</dbReference>
<gene>
    <name evidence="13" type="ORF">NSPWAT_0268</name>
</gene>
<evidence type="ECO:0000256" key="4">
    <source>
        <dbReference type="ARBA" id="ARBA00022692"/>
    </source>
</evidence>
<protein>
    <submittedName>
        <fullName evidence="13">Fe(3+) dicitrate transport protein</fullName>
    </submittedName>
</protein>